<keyword evidence="3" id="KW-1185">Reference proteome</keyword>
<accession>A0ABQ9Z1E5</accession>
<evidence type="ECO:0000313" key="3">
    <source>
        <dbReference type="Proteomes" id="UP001234178"/>
    </source>
</evidence>
<organism evidence="2 3">
    <name type="scientific">Daphnia magna</name>
    <dbReference type="NCBI Taxonomy" id="35525"/>
    <lineage>
        <taxon>Eukaryota</taxon>
        <taxon>Metazoa</taxon>
        <taxon>Ecdysozoa</taxon>
        <taxon>Arthropoda</taxon>
        <taxon>Crustacea</taxon>
        <taxon>Branchiopoda</taxon>
        <taxon>Diplostraca</taxon>
        <taxon>Cladocera</taxon>
        <taxon>Anomopoda</taxon>
        <taxon>Daphniidae</taxon>
        <taxon>Daphnia</taxon>
    </lineage>
</organism>
<dbReference type="Proteomes" id="UP001234178">
    <property type="component" value="Unassembled WGS sequence"/>
</dbReference>
<reference evidence="2 3" key="1">
    <citation type="journal article" date="2023" name="Nucleic Acids Res.">
        <title>The hologenome of Daphnia magna reveals possible DNA methylation and microbiome-mediated evolution of the host genome.</title>
        <authorList>
            <person name="Chaturvedi A."/>
            <person name="Li X."/>
            <person name="Dhandapani V."/>
            <person name="Marshall H."/>
            <person name="Kissane S."/>
            <person name="Cuenca-Cambronero M."/>
            <person name="Asole G."/>
            <person name="Calvet F."/>
            <person name="Ruiz-Romero M."/>
            <person name="Marangio P."/>
            <person name="Guigo R."/>
            <person name="Rago D."/>
            <person name="Mirbahai L."/>
            <person name="Eastwood N."/>
            <person name="Colbourne J.K."/>
            <person name="Zhou J."/>
            <person name="Mallon E."/>
            <person name="Orsini L."/>
        </authorList>
    </citation>
    <scope>NUCLEOTIDE SEQUENCE [LARGE SCALE GENOMIC DNA]</scope>
    <source>
        <strain evidence="2">LRV0_1</strain>
    </source>
</reference>
<protein>
    <submittedName>
        <fullName evidence="2">Uncharacterized protein</fullName>
    </submittedName>
</protein>
<evidence type="ECO:0000313" key="2">
    <source>
        <dbReference type="EMBL" id="KAK4006720.1"/>
    </source>
</evidence>
<proteinExistence type="predicted"/>
<evidence type="ECO:0000256" key="1">
    <source>
        <dbReference type="SAM" id="MobiDB-lite"/>
    </source>
</evidence>
<gene>
    <name evidence="2" type="ORF">OUZ56_011878</name>
</gene>
<feature type="region of interest" description="Disordered" evidence="1">
    <location>
        <begin position="17"/>
        <end position="47"/>
    </location>
</feature>
<comment type="caution">
    <text evidence="2">The sequence shown here is derived from an EMBL/GenBank/DDBJ whole genome shotgun (WGS) entry which is preliminary data.</text>
</comment>
<sequence>MAGYLAPHRKFHVGQGFFEDQDRRRQSNRPPVEIQSLSKGSRGRMFSGSNGYVGWARIAYDVRFAKAVAPDFNAGNNRRNQLVAFCHYPVVIRETNSIFHVHQDWGLFVFSRVRQQSG</sequence>
<dbReference type="EMBL" id="JAOYFB010000002">
    <property type="protein sequence ID" value="KAK4006720.1"/>
    <property type="molecule type" value="Genomic_DNA"/>
</dbReference>
<name>A0ABQ9Z1E5_9CRUS</name>